<feature type="region of interest" description="Disordered" evidence="2">
    <location>
        <begin position="225"/>
        <end position="267"/>
    </location>
</feature>
<feature type="domain" description="RING-type" evidence="3">
    <location>
        <begin position="350"/>
        <end position="391"/>
    </location>
</feature>
<dbReference type="PROSITE" id="PS00028">
    <property type="entry name" value="ZINC_FINGER_C2H2_1"/>
    <property type="match status" value="2"/>
</dbReference>
<dbReference type="SMART" id="SM00355">
    <property type="entry name" value="ZnF_C2H2"/>
    <property type="match status" value="5"/>
</dbReference>
<keyword evidence="1" id="KW-0479">Metal-binding</keyword>
<proteinExistence type="predicted"/>
<evidence type="ECO:0000259" key="3">
    <source>
        <dbReference type="PROSITE" id="PS50089"/>
    </source>
</evidence>
<dbReference type="InterPro" id="IPR001374">
    <property type="entry name" value="R3H_dom"/>
</dbReference>
<dbReference type="CDD" id="cd02325">
    <property type="entry name" value="R3H"/>
    <property type="match status" value="1"/>
</dbReference>
<dbReference type="InterPro" id="IPR013087">
    <property type="entry name" value="Znf_C2H2_type"/>
</dbReference>
<dbReference type="GO" id="GO:0016567">
    <property type="term" value="P:protein ubiquitination"/>
    <property type="evidence" value="ECO:0007669"/>
    <property type="project" value="TreeGrafter"/>
</dbReference>
<feature type="compositionally biased region" description="Basic and acidic residues" evidence="2">
    <location>
        <begin position="665"/>
        <end position="690"/>
    </location>
</feature>
<keyword evidence="1" id="KW-0862">Zinc</keyword>
<dbReference type="InterPro" id="IPR013083">
    <property type="entry name" value="Znf_RING/FYVE/PHD"/>
</dbReference>
<dbReference type="SMART" id="SM00393">
    <property type="entry name" value="R3H"/>
    <property type="match status" value="1"/>
</dbReference>
<evidence type="ECO:0000313" key="6">
    <source>
        <dbReference type="EMBL" id="GIL68833.1"/>
    </source>
</evidence>
<dbReference type="GO" id="GO:0003676">
    <property type="term" value="F:nucleic acid binding"/>
    <property type="evidence" value="ECO:0007669"/>
    <property type="project" value="UniProtKB-UniRule"/>
</dbReference>
<dbReference type="PANTHER" id="PTHR22938">
    <property type="entry name" value="ZINC FINGER PROTEIN 598"/>
    <property type="match status" value="1"/>
</dbReference>
<feature type="region of interest" description="Disordered" evidence="2">
    <location>
        <begin position="650"/>
        <end position="715"/>
    </location>
</feature>
<dbReference type="PROSITE" id="PS51061">
    <property type="entry name" value="R3H"/>
    <property type="match status" value="1"/>
</dbReference>
<evidence type="ECO:0000256" key="1">
    <source>
        <dbReference type="PROSITE-ProRule" id="PRU00042"/>
    </source>
</evidence>
<dbReference type="SUPFAM" id="SSF57850">
    <property type="entry name" value="RING/U-box"/>
    <property type="match status" value="1"/>
</dbReference>
<organism evidence="6 7">
    <name type="scientific">Volvox africanus</name>
    <dbReference type="NCBI Taxonomy" id="51714"/>
    <lineage>
        <taxon>Eukaryota</taxon>
        <taxon>Viridiplantae</taxon>
        <taxon>Chlorophyta</taxon>
        <taxon>core chlorophytes</taxon>
        <taxon>Chlorophyceae</taxon>
        <taxon>CS clade</taxon>
        <taxon>Chlamydomonadales</taxon>
        <taxon>Volvocaceae</taxon>
        <taxon>Volvox</taxon>
    </lineage>
</organism>
<keyword evidence="7" id="KW-1185">Reference proteome</keyword>
<dbReference type="EMBL" id="BNCO01000130">
    <property type="protein sequence ID" value="GIL68833.1"/>
    <property type="molecule type" value="Genomic_DNA"/>
</dbReference>
<evidence type="ECO:0008006" key="8">
    <source>
        <dbReference type="Google" id="ProtNLM"/>
    </source>
</evidence>
<feature type="domain" description="R3H" evidence="5">
    <location>
        <begin position="927"/>
        <end position="991"/>
    </location>
</feature>
<dbReference type="Pfam" id="PF01424">
    <property type="entry name" value="R3H"/>
    <property type="match status" value="1"/>
</dbReference>
<feature type="region of interest" description="Disordered" evidence="2">
    <location>
        <begin position="98"/>
        <end position="153"/>
    </location>
</feature>
<dbReference type="PANTHER" id="PTHR22938:SF0">
    <property type="entry name" value="E3 UBIQUITIN-PROTEIN LIGASE ZNF598"/>
    <property type="match status" value="1"/>
</dbReference>
<dbReference type="PROSITE" id="PS50157">
    <property type="entry name" value="ZINC_FINGER_C2H2_2"/>
    <property type="match status" value="1"/>
</dbReference>
<keyword evidence="1" id="KW-0863">Zinc-finger</keyword>
<dbReference type="InterPro" id="IPR001841">
    <property type="entry name" value="Znf_RING"/>
</dbReference>
<comment type="caution">
    <text evidence="6">The sequence shown here is derived from an EMBL/GenBank/DDBJ whole genome shotgun (WGS) entry which is preliminary data.</text>
</comment>
<evidence type="ECO:0000313" key="7">
    <source>
        <dbReference type="Proteomes" id="UP000747399"/>
    </source>
</evidence>
<dbReference type="SUPFAM" id="SSF82708">
    <property type="entry name" value="R3H domain"/>
    <property type="match status" value="1"/>
</dbReference>
<accession>A0A8J4FB23</accession>
<evidence type="ECO:0000256" key="2">
    <source>
        <dbReference type="SAM" id="MobiDB-lite"/>
    </source>
</evidence>
<dbReference type="GO" id="GO:0061630">
    <property type="term" value="F:ubiquitin protein ligase activity"/>
    <property type="evidence" value="ECO:0007669"/>
    <property type="project" value="InterPro"/>
</dbReference>
<protein>
    <recommendedName>
        <fullName evidence="8">RING-type E3 ubiquitin transferase</fullName>
    </recommendedName>
</protein>
<dbReference type="Proteomes" id="UP000747399">
    <property type="component" value="Unassembled WGS sequence"/>
</dbReference>
<feature type="compositionally biased region" description="Basic residues" evidence="2">
    <location>
        <begin position="235"/>
        <end position="247"/>
    </location>
</feature>
<dbReference type="GO" id="GO:0043022">
    <property type="term" value="F:ribosome binding"/>
    <property type="evidence" value="ECO:0007669"/>
    <property type="project" value="TreeGrafter"/>
</dbReference>
<dbReference type="Gene3D" id="3.30.40.10">
    <property type="entry name" value="Zinc/RING finger domain, C3HC4 (zinc finger)"/>
    <property type="match status" value="1"/>
</dbReference>
<dbReference type="PROSITE" id="PS50089">
    <property type="entry name" value="ZF_RING_2"/>
    <property type="match status" value="1"/>
</dbReference>
<evidence type="ECO:0000259" key="5">
    <source>
        <dbReference type="PROSITE" id="PS51061"/>
    </source>
</evidence>
<reference evidence="6" key="1">
    <citation type="journal article" date="2021" name="Proc. Natl. Acad. Sci. U.S.A.">
        <title>Three genomes in the algal genus Volvox reveal the fate of a haploid sex-determining region after a transition to homothallism.</title>
        <authorList>
            <person name="Yamamoto K."/>
            <person name="Hamaji T."/>
            <person name="Kawai-Toyooka H."/>
            <person name="Matsuzaki R."/>
            <person name="Takahashi F."/>
            <person name="Nishimura Y."/>
            <person name="Kawachi M."/>
            <person name="Noguchi H."/>
            <person name="Minakuchi Y."/>
            <person name="Umen J.G."/>
            <person name="Toyoda A."/>
            <person name="Nozaki H."/>
        </authorList>
    </citation>
    <scope>NUCLEOTIDE SEQUENCE</scope>
    <source>
        <strain evidence="6">NIES-3780</strain>
    </source>
</reference>
<feature type="domain" description="C2H2-type" evidence="4">
    <location>
        <begin position="600"/>
        <end position="628"/>
    </location>
</feature>
<dbReference type="InterPro" id="IPR044288">
    <property type="entry name" value="ZNF598/HEL2"/>
</dbReference>
<name>A0A8J4FB23_9CHLO</name>
<dbReference type="Gene3D" id="3.30.1370.50">
    <property type="entry name" value="R3H-like domain"/>
    <property type="match status" value="1"/>
</dbReference>
<gene>
    <name evidence="6" type="ORF">Vafri_22063</name>
</gene>
<dbReference type="GO" id="GO:0072344">
    <property type="term" value="P:rescue of stalled ribosome"/>
    <property type="evidence" value="ECO:0007669"/>
    <property type="project" value="InterPro"/>
</dbReference>
<dbReference type="InterPro" id="IPR036867">
    <property type="entry name" value="R3H_dom_sf"/>
</dbReference>
<evidence type="ECO:0000259" key="4">
    <source>
        <dbReference type="PROSITE" id="PS50157"/>
    </source>
</evidence>
<sequence>MDNSQTSATAHAVACNGAVQLHNSEFRGDATAGPQDVRPGNHRLHQNDNCTSAGMLFPSEGRDHGERQGSRNTLEAVHYQILYAAPLDVHQSIGSLSSETVAAHPRPHGSGRGRGSSYSERMQEQGGRLGSVRSRRRQPAADNTSDTCGASMSQTSNARMSLGVFQDRSPPQRASSGQMHDAPCSDYAAVRSDHIREPHRQSVGGVGVAGNASASPCDSMAVNSRELSAQGRGRGSSRRWGRGSRGRGRFDPSTFIQGSDASAGPHVDFARHRGRRGAGRRGRAPLVDGRGSDCTPGIRQAVATTSTGPDGTCGAVDYSRGASVMKPSDAVAEAADGASGSDGDEETLTCVICCEAASAVVKGSCGHSQTCAKCCLRLRLCYRDLRCPLCKAVNKEVVVVRPSLALGSSFESLAMVPQQREALWQQPRWAKGVLVYDPLPQAGKLPLHVLEPQPQQKPRQGMSRRRPLHKILIAMTSCSCSVCDHHGHHPFGTMNLLQEHLRSAHNKLLCDVCVGAGLKFALEYPTYDAEGLAAHMAERHPCCEFCNAAFYGPDELYGHMTQRHFTCHVCSRLGRHHLYFQDADTLQVHFREEHHVCDHSDCFGCMIAFATRDELAGHVRDRHSSHMPRWDHSRARRLLLDFVPSRGPAATNVAAGPAVSGRSGLRNDRRGRGSGTDQRHHSDRTGRSGLEDPGAFPSLQSQRSTHPPPPPQQLHAGLADVRYTEGALVVIDDDLGLSSGPGTGAMAGRPDGGSSTAAVQERHPVVPAEATGIHNLGPSVRLAGAWSGRQPGSGTFREDFPELSAAASSTGIALRTAWGTGGSTTEDPDRTAGSPQQLRTTAASLLSLRKVTVRCACGNRVEYLALRSVEEPPQLACDRDCAAKQRRAQLADAFGVDMAEGHVPYFDRHRTPHFTPEQILAAQAAGIDWVATVERDMASFLADPSVRRTSLAPGMSQTQRKLVHELAEHYGLSSHSVGQGASRAVQLLKGASSGVPTRLLSVVAAAAAPDELARLAAGSGGASGPGWVIKLVDIAPGVDVHKHLWTWDGDCTITPVQGSSSSLRLTFKRESAFRDCCARLGGGMRGVFRTVVEHDQDPRRGAAATVVGPTGIAGVAKPVAPAVVPPGWQVLRGKVAVPGAHKDGAASKSGGADPAISIRSALAADAWASDSEGSLRLQSQYRPAKEGITDGSGMCPGGSTVAPSAVVTQLYVPRRGPPLELELAVPWSALMSEGWNEDGELDGEGCRIADPAGGIARQATVNMTESKETMQGSWDDFDLQRSEAQ</sequence>
<feature type="compositionally biased region" description="Polar residues" evidence="2">
    <location>
        <begin position="141"/>
        <end position="153"/>
    </location>
</feature>
<dbReference type="GO" id="GO:0008270">
    <property type="term" value="F:zinc ion binding"/>
    <property type="evidence" value="ECO:0007669"/>
    <property type="project" value="UniProtKB-KW"/>
</dbReference>